<dbReference type="InterPro" id="IPR018490">
    <property type="entry name" value="cNMP-bd_dom_sf"/>
</dbReference>
<dbReference type="AlphaFoldDB" id="A0A2G3E2S2"/>
<gene>
    <name evidence="1" type="ORF">CSX02_07025</name>
</gene>
<comment type="caution">
    <text evidence="1">The sequence shown here is derived from an EMBL/GenBank/DDBJ whole genome shotgun (WGS) entry which is preliminary data.</text>
</comment>
<sequence length="746" mass="87764">MKVLEFKKGQVIASRSDKVMEWYLVQKGTVLQKFELEDIELETNSIIGILEAEWFICDYVAKEDTTLIVIPCKDAADLEKLLRTHGNFRPLFLRAAIMQRHKAFSLYSKLSTKCYMMHSYTERFYTEYSEIAQENMIPERPFPKIENFEPIFMTHKAADWEIHFCNSLVGKYFSEYMQMMMKDEALTVGAIMEASAQMRRVTQGIEEMVNYLMFNKDIIYSEHEDGLFHLLYDLATTLHAESKPTDQIKDSLNRVIELMKKLGIFTKGQIGACEQANENYSQVKDKKEYFDVTRIDCVEHIMKYAGFETAQAQAYKKDLDDFREIPDKSSLEPEQFQIKKRITKTFYDIYEKAFMRSVKENEELDPVMVMFFNFGFMDVDFLGEDKINSLVSLVERMSFFRSANVVTAYEWLCKIYRGEEEPSRSELDMDYNQYLVDEKKNGRITAEQMAELKTNQDEKVKFEIRNMFTSGHRITYGRVTSFLPVLSGEEMMSSVEKMAVTAEKIREAMNEVRNIDYQAFFHDVQFVDPEHGINNETFKKEILPYVILMPTLGSKGMMWQETAGIRSATPGRFLLPIFSSMDLSEQMIELVARYRWEYCKHVMGVRWNDIREKSLTAEYSDYLQFYKKNHDLSQEAREKVKSQLTRAKNSYREVFVKDYVNWLKYESKGGFRLNKVARNILVTYCPFAADIRAGLNLNPMYENAFRKLNAENLKNEQRLNMLYDRYEKAGGEITAEFKENLKYYQM</sequence>
<keyword evidence="2" id="KW-1185">Reference proteome</keyword>
<dbReference type="RefSeq" id="WP_099386152.1">
    <property type="nucleotide sequence ID" value="NZ_JANSWH010000087.1"/>
</dbReference>
<dbReference type="SUPFAM" id="SSF51206">
    <property type="entry name" value="cAMP-binding domain-like"/>
    <property type="match status" value="1"/>
</dbReference>
<protein>
    <submittedName>
        <fullName evidence="1">Cyclic nucleotide-binding protein</fullName>
    </submittedName>
</protein>
<organism evidence="1 2">
    <name type="scientific">Agathobacter ruminis</name>
    <dbReference type="NCBI Taxonomy" id="1712665"/>
    <lineage>
        <taxon>Bacteria</taxon>
        <taxon>Bacillati</taxon>
        <taxon>Bacillota</taxon>
        <taxon>Clostridia</taxon>
        <taxon>Lachnospirales</taxon>
        <taxon>Lachnospiraceae</taxon>
        <taxon>Agathobacter</taxon>
    </lineage>
</organism>
<reference evidence="1 2" key="1">
    <citation type="submission" date="2017-10" db="EMBL/GenBank/DDBJ databases">
        <title>Resolving the taxonomy of Roseburia spp., Eubacterium rectale and Agathobacter spp. through phylogenomic analysis.</title>
        <authorList>
            <person name="Sheridan P.O."/>
            <person name="Walker A.W."/>
            <person name="Duncan S.H."/>
            <person name="Scott K.P."/>
            <person name="Toole P.W.O."/>
            <person name="Luis P."/>
            <person name="Flint H.J."/>
        </authorList>
    </citation>
    <scope>NUCLEOTIDE SEQUENCE [LARGE SCALE GENOMIC DNA]</scope>
    <source>
        <strain evidence="1 2">JK623</strain>
    </source>
</reference>
<dbReference type="Proteomes" id="UP000224563">
    <property type="component" value="Unassembled WGS sequence"/>
</dbReference>
<dbReference type="EMBL" id="PDYG01000040">
    <property type="protein sequence ID" value="PHU37572.1"/>
    <property type="molecule type" value="Genomic_DNA"/>
</dbReference>
<evidence type="ECO:0000313" key="2">
    <source>
        <dbReference type="Proteomes" id="UP000224563"/>
    </source>
</evidence>
<proteinExistence type="predicted"/>
<evidence type="ECO:0000313" key="1">
    <source>
        <dbReference type="EMBL" id="PHU37572.1"/>
    </source>
</evidence>
<reference evidence="1 2" key="2">
    <citation type="submission" date="2017-10" db="EMBL/GenBank/DDBJ databases">
        <authorList>
            <person name="Banno H."/>
            <person name="Chua N.-H."/>
        </authorList>
    </citation>
    <scope>NUCLEOTIDE SEQUENCE [LARGE SCALE GENOMIC DNA]</scope>
    <source>
        <strain evidence="1 2">JK623</strain>
    </source>
</reference>
<accession>A0A2G3E2S2</accession>
<name>A0A2G3E2S2_9FIRM</name>